<evidence type="ECO:0000313" key="2">
    <source>
        <dbReference type="Proteomes" id="UP001358586"/>
    </source>
</evidence>
<comment type="caution">
    <text evidence="1">The sequence shown here is derived from an EMBL/GenBank/DDBJ whole genome shotgun (WGS) entry which is preliminary data.</text>
</comment>
<gene>
    <name evidence="1" type="ORF">PVK06_013945</name>
</gene>
<accession>A0ABR0PTF2</accession>
<name>A0ABR0PTF2_GOSAR</name>
<evidence type="ECO:0000313" key="1">
    <source>
        <dbReference type="EMBL" id="KAK5830151.1"/>
    </source>
</evidence>
<reference evidence="1 2" key="1">
    <citation type="submission" date="2023-03" db="EMBL/GenBank/DDBJ databases">
        <title>WGS of Gossypium arboreum.</title>
        <authorList>
            <person name="Yu D."/>
        </authorList>
    </citation>
    <scope>NUCLEOTIDE SEQUENCE [LARGE SCALE GENOMIC DNA]</scope>
    <source>
        <tissue evidence="1">Leaf</tissue>
    </source>
</reference>
<sequence length="58" mass="6698">MDPNPNVLLNDNDHIAVNMHQMGNCTGNRPIFYGTYVPYDDGDSFRGCCKRRFRISLF</sequence>
<keyword evidence="2" id="KW-1185">Reference proteome</keyword>
<organism evidence="1 2">
    <name type="scientific">Gossypium arboreum</name>
    <name type="common">Tree cotton</name>
    <name type="synonym">Gossypium nanking</name>
    <dbReference type="NCBI Taxonomy" id="29729"/>
    <lineage>
        <taxon>Eukaryota</taxon>
        <taxon>Viridiplantae</taxon>
        <taxon>Streptophyta</taxon>
        <taxon>Embryophyta</taxon>
        <taxon>Tracheophyta</taxon>
        <taxon>Spermatophyta</taxon>
        <taxon>Magnoliopsida</taxon>
        <taxon>eudicotyledons</taxon>
        <taxon>Gunneridae</taxon>
        <taxon>Pentapetalae</taxon>
        <taxon>rosids</taxon>
        <taxon>malvids</taxon>
        <taxon>Malvales</taxon>
        <taxon>Malvaceae</taxon>
        <taxon>Malvoideae</taxon>
        <taxon>Gossypium</taxon>
    </lineage>
</organism>
<proteinExistence type="predicted"/>
<dbReference type="EMBL" id="JARKNE010000005">
    <property type="protein sequence ID" value="KAK5830151.1"/>
    <property type="molecule type" value="Genomic_DNA"/>
</dbReference>
<dbReference type="Proteomes" id="UP001358586">
    <property type="component" value="Chromosome 5"/>
</dbReference>
<protein>
    <submittedName>
        <fullName evidence="1">Uncharacterized protein</fullName>
    </submittedName>
</protein>